<proteinExistence type="predicted"/>
<dbReference type="EMBL" id="MN740868">
    <property type="protein sequence ID" value="QHU15863.1"/>
    <property type="molecule type" value="Genomic_DNA"/>
</dbReference>
<organism evidence="2">
    <name type="scientific">viral metagenome</name>
    <dbReference type="NCBI Taxonomy" id="1070528"/>
    <lineage>
        <taxon>unclassified sequences</taxon>
        <taxon>metagenomes</taxon>
        <taxon>organismal metagenomes</taxon>
    </lineage>
</organism>
<evidence type="ECO:0000259" key="1">
    <source>
        <dbReference type="PROSITE" id="PS50103"/>
    </source>
</evidence>
<feature type="domain" description="C3H1-type" evidence="1">
    <location>
        <begin position="71"/>
        <end position="98"/>
    </location>
</feature>
<name>A0A6C0KEU2_9ZZZZ</name>
<dbReference type="Gene3D" id="4.10.1000.10">
    <property type="entry name" value="Zinc finger, CCCH-type"/>
    <property type="match status" value="1"/>
</dbReference>
<dbReference type="AlphaFoldDB" id="A0A6C0KEU2"/>
<sequence>MEVIYNAPFCHLNCDNEFNILGFYKLTPKEPKFAPWANFKNVYREKQEEKISNRDKGFSILSSRKNVVTYLKNTKFCNLLINQGKCTRETCNFAHSSRDINFPLCAFGEECTKQDSCQFRHPDETIESYKDRINFTIPPNIQC</sequence>
<dbReference type="InterPro" id="IPR000571">
    <property type="entry name" value="Znf_CCCH"/>
</dbReference>
<accession>A0A6C0KEU2</accession>
<dbReference type="PROSITE" id="PS50103">
    <property type="entry name" value="ZF_C3H1"/>
    <property type="match status" value="1"/>
</dbReference>
<evidence type="ECO:0000313" key="2">
    <source>
        <dbReference type="EMBL" id="QHU15863.1"/>
    </source>
</evidence>
<protein>
    <recommendedName>
        <fullName evidence="1">C3H1-type domain-containing protein</fullName>
    </recommendedName>
</protein>
<dbReference type="GO" id="GO:0046872">
    <property type="term" value="F:metal ion binding"/>
    <property type="evidence" value="ECO:0007669"/>
    <property type="project" value="InterPro"/>
</dbReference>
<reference evidence="2" key="1">
    <citation type="journal article" date="2020" name="Nature">
        <title>Giant virus diversity and host interactions through global metagenomics.</title>
        <authorList>
            <person name="Schulz F."/>
            <person name="Roux S."/>
            <person name="Paez-Espino D."/>
            <person name="Jungbluth S."/>
            <person name="Walsh D.A."/>
            <person name="Denef V.J."/>
            <person name="McMahon K.D."/>
            <person name="Konstantinidis K.T."/>
            <person name="Eloe-Fadrosh E.A."/>
            <person name="Kyrpides N.C."/>
            <person name="Woyke T."/>
        </authorList>
    </citation>
    <scope>NUCLEOTIDE SEQUENCE</scope>
    <source>
        <strain evidence="2">GVMAG-S-3300010158-109</strain>
    </source>
</reference>